<protein>
    <submittedName>
        <fullName evidence="1">Uncharacterized protein</fullName>
    </submittedName>
</protein>
<reference evidence="1 2" key="1">
    <citation type="submission" date="2014-04" db="EMBL/GenBank/DDBJ databases">
        <authorList>
            <consortium name="DOE Joint Genome Institute"/>
            <person name="Kuo A."/>
            <person name="Kohler A."/>
            <person name="Nagy L.G."/>
            <person name="Floudas D."/>
            <person name="Copeland A."/>
            <person name="Barry K.W."/>
            <person name="Cichocki N."/>
            <person name="Veneault-Fourrey C."/>
            <person name="LaButti K."/>
            <person name="Lindquist E.A."/>
            <person name="Lipzen A."/>
            <person name="Lundell T."/>
            <person name="Morin E."/>
            <person name="Murat C."/>
            <person name="Sun H."/>
            <person name="Tunlid A."/>
            <person name="Henrissat B."/>
            <person name="Grigoriev I.V."/>
            <person name="Hibbett D.S."/>
            <person name="Martin F."/>
            <person name="Nordberg H.P."/>
            <person name="Cantor M.N."/>
            <person name="Hua S.X."/>
        </authorList>
    </citation>
    <scope>NUCLEOTIDE SEQUENCE [LARGE SCALE GENOMIC DNA]</scope>
    <source>
        <strain evidence="1 2">Foug A</strain>
    </source>
</reference>
<keyword evidence="2" id="KW-1185">Reference proteome</keyword>
<reference evidence="2" key="2">
    <citation type="submission" date="2015-01" db="EMBL/GenBank/DDBJ databases">
        <title>Evolutionary Origins and Diversification of the Mycorrhizal Mutualists.</title>
        <authorList>
            <consortium name="DOE Joint Genome Institute"/>
            <consortium name="Mycorrhizal Genomics Consortium"/>
            <person name="Kohler A."/>
            <person name="Kuo A."/>
            <person name="Nagy L.G."/>
            <person name="Floudas D."/>
            <person name="Copeland A."/>
            <person name="Barry K.W."/>
            <person name="Cichocki N."/>
            <person name="Veneault-Fourrey C."/>
            <person name="LaButti K."/>
            <person name="Lindquist E.A."/>
            <person name="Lipzen A."/>
            <person name="Lundell T."/>
            <person name="Morin E."/>
            <person name="Murat C."/>
            <person name="Riley R."/>
            <person name="Ohm R."/>
            <person name="Sun H."/>
            <person name="Tunlid A."/>
            <person name="Henrissat B."/>
            <person name="Grigoriev I.V."/>
            <person name="Hibbett D.S."/>
            <person name="Martin F."/>
        </authorList>
    </citation>
    <scope>NUCLEOTIDE SEQUENCE [LARGE SCALE GENOMIC DNA]</scope>
    <source>
        <strain evidence="2">Foug A</strain>
    </source>
</reference>
<feature type="non-terminal residue" evidence="1">
    <location>
        <position position="1"/>
    </location>
</feature>
<organism evidence="1 2">
    <name type="scientific">Scleroderma citrinum Foug A</name>
    <dbReference type="NCBI Taxonomy" id="1036808"/>
    <lineage>
        <taxon>Eukaryota</taxon>
        <taxon>Fungi</taxon>
        <taxon>Dikarya</taxon>
        <taxon>Basidiomycota</taxon>
        <taxon>Agaricomycotina</taxon>
        <taxon>Agaricomycetes</taxon>
        <taxon>Agaricomycetidae</taxon>
        <taxon>Boletales</taxon>
        <taxon>Sclerodermatineae</taxon>
        <taxon>Sclerodermataceae</taxon>
        <taxon>Scleroderma</taxon>
    </lineage>
</organism>
<dbReference type="HOGENOM" id="CLU_001324_7_2_1"/>
<sequence length="72" mass="8124">TGGSSLFNLYVALSRSSGQSTMIRLLRNFDGKVSQAGHCQELLAENNRLDNSNEITLHEWRCTGRDTRNVQR</sequence>
<dbReference type="AlphaFoldDB" id="A0A0C3D0H9"/>
<dbReference type="Proteomes" id="UP000053989">
    <property type="component" value="Unassembled WGS sequence"/>
</dbReference>
<gene>
    <name evidence="1" type="ORF">SCLCIDRAFT_136949</name>
</gene>
<proteinExistence type="predicted"/>
<accession>A0A0C3D0H9</accession>
<evidence type="ECO:0000313" key="1">
    <source>
        <dbReference type="EMBL" id="KIM54340.1"/>
    </source>
</evidence>
<dbReference type="InParanoid" id="A0A0C3D0H9"/>
<dbReference type="OrthoDB" id="2986975at2759"/>
<evidence type="ECO:0000313" key="2">
    <source>
        <dbReference type="Proteomes" id="UP000053989"/>
    </source>
</evidence>
<dbReference type="EMBL" id="KN822156">
    <property type="protein sequence ID" value="KIM54340.1"/>
    <property type="molecule type" value="Genomic_DNA"/>
</dbReference>
<name>A0A0C3D0H9_9AGAM</name>